<dbReference type="InterPro" id="IPR051679">
    <property type="entry name" value="DASS-Related_Transporters"/>
</dbReference>
<proteinExistence type="predicted"/>
<evidence type="ECO:0000313" key="6">
    <source>
        <dbReference type="Proteomes" id="UP000054558"/>
    </source>
</evidence>
<dbReference type="EMBL" id="DF237948">
    <property type="protein sequence ID" value="GAQ92380.1"/>
    <property type="molecule type" value="Genomic_DNA"/>
</dbReference>
<dbReference type="PANTHER" id="PTHR43652:SF9">
    <property type="entry name" value="RCK C-TERMINAL DOMAIN-CONTAINING PROTEIN"/>
    <property type="match status" value="1"/>
</dbReference>
<keyword evidence="2" id="KW-0812">Transmembrane</keyword>
<dbReference type="AlphaFoldDB" id="A0A1Y1INB8"/>
<comment type="subcellular location">
    <subcellularLocation>
        <location evidence="1">Membrane</location>
        <topology evidence="1">Multi-pass membrane protein</topology>
    </subcellularLocation>
</comment>
<gene>
    <name evidence="5" type="ORF">KFL_009990030</name>
</gene>
<accession>A0A1Y1INB8</accession>
<dbReference type="GO" id="GO:0016020">
    <property type="term" value="C:membrane"/>
    <property type="evidence" value="ECO:0007669"/>
    <property type="project" value="UniProtKB-SubCell"/>
</dbReference>
<reference evidence="5 6" key="1">
    <citation type="journal article" date="2014" name="Nat. Commun.">
        <title>Klebsormidium flaccidum genome reveals primary factors for plant terrestrial adaptation.</title>
        <authorList>
            <person name="Hori K."/>
            <person name="Maruyama F."/>
            <person name="Fujisawa T."/>
            <person name="Togashi T."/>
            <person name="Yamamoto N."/>
            <person name="Seo M."/>
            <person name="Sato S."/>
            <person name="Yamada T."/>
            <person name="Mori H."/>
            <person name="Tajima N."/>
            <person name="Moriyama T."/>
            <person name="Ikeuchi M."/>
            <person name="Watanabe M."/>
            <person name="Wada H."/>
            <person name="Kobayashi K."/>
            <person name="Saito M."/>
            <person name="Masuda T."/>
            <person name="Sasaki-Sekimoto Y."/>
            <person name="Mashiguchi K."/>
            <person name="Awai K."/>
            <person name="Shimojima M."/>
            <person name="Masuda S."/>
            <person name="Iwai M."/>
            <person name="Nobusawa T."/>
            <person name="Narise T."/>
            <person name="Kondo S."/>
            <person name="Saito H."/>
            <person name="Sato R."/>
            <person name="Murakawa M."/>
            <person name="Ihara Y."/>
            <person name="Oshima-Yamada Y."/>
            <person name="Ohtaka K."/>
            <person name="Satoh M."/>
            <person name="Sonobe K."/>
            <person name="Ishii M."/>
            <person name="Ohtani R."/>
            <person name="Kanamori-Sato M."/>
            <person name="Honoki R."/>
            <person name="Miyazaki D."/>
            <person name="Mochizuki H."/>
            <person name="Umetsu J."/>
            <person name="Higashi K."/>
            <person name="Shibata D."/>
            <person name="Kamiya Y."/>
            <person name="Sato N."/>
            <person name="Nakamura Y."/>
            <person name="Tabata S."/>
            <person name="Ida S."/>
            <person name="Kurokawa K."/>
            <person name="Ohta H."/>
        </authorList>
    </citation>
    <scope>NUCLEOTIDE SEQUENCE [LARGE SCALE GENOMIC DNA]</scope>
    <source>
        <strain evidence="5 6">NIES-2285</strain>
    </source>
</reference>
<protein>
    <submittedName>
        <fullName evidence="5">Vacuolar protein sorting-associated protein</fullName>
    </submittedName>
</protein>
<keyword evidence="6" id="KW-1185">Reference proteome</keyword>
<evidence type="ECO:0000256" key="3">
    <source>
        <dbReference type="ARBA" id="ARBA00022989"/>
    </source>
</evidence>
<evidence type="ECO:0000256" key="2">
    <source>
        <dbReference type="ARBA" id="ARBA00022692"/>
    </source>
</evidence>
<evidence type="ECO:0000256" key="1">
    <source>
        <dbReference type="ARBA" id="ARBA00004141"/>
    </source>
</evidence>
<dbReference type="PANTHER" id="PTHR43652">
    <property type="entry name" value="BASIC AMINO ACID ANTIPORTER YFCC-RELATED"/>
    <property type="match status" value="1"/>
</dbReference>
<keyword evidence="3" id="KW-1133">Transmembrane helix</keyword>
<evidence type="ECO:0000256" key="4">
    <source>
        <dbReference type="ARBA" id="ARBA00023136"/>
    </source>
</evidence>
<organism evidence="5 6">
    <name type="scientific">Klebsormidium nitens</name>
    <name type="common">Green alga</name>
    <name type="synonym">Ulothrix nitens</name>
    <dbReference type="NCBI Taxonomy" id="105231"/>
    <lineage>
        <taxon>Eukaryota</taxon>
        <taxon>Viridiplantae</taxon>
        <taxon>Streptophyta</taxon>
        <taxon>Klebsormidiophyceae</taxon>
        <taxon>Klebsormidiales</taxon>
        <taxon>Klebsormidiaceae</taxon>
        <taxon>Klebsormidium</taxon>
    </lineage>
</organism>
<sequence length="353" mass="38075">MDDLLNFSGEIKQLAKHYSEQSNYLELLTNETEADSGEKGSAIATDLNSAEEGEKQPGHAAELLQDGNLLWFSGSIENYVYFVLKITGLEHHQASQIGQPKVLIRNRPLVQVSVAYDSLISGQTVRHAAFRTKNDADVPAIHRQTFRSSRATFFCWTPERASPSASKDERAFSIIKGVPDTSPLKSKKVWIAIGLATAMISTQIASGAADGLPGIHQSVHRGDHYGGADASKRLLKTESRHVTALTAFAFAFLTAIEAGCRESRRLLLTSSLTSVSDAIGGKAAAFVANHITTAFLTEIVRNNVAGALMYPIAARLVGALGVVPSRVTVVVMLGASAGFTLPYRYKTNLMVCR</sequence>
<dbReference type="Proteomes" id="UP000054558">
    <property type="component" value="Unassembled WGS sequence"/>
</dbReference>
<name>A0A1Y1INB8_KLENI</name>
<evidence type="ECO:0000313" key="5">
    <source>
        <dbReference type="EMBL" id="GAQ92380.1"/>
    </source>
</evidence>
<keyword evidence="4" id="KW-0472">Membrane</keyword>